<name>A0A382U173_9ZZZZ</name>
<reference evidence="1" key="1">
    <citation type="submission" date="2018-05" db="EMBL/GenBank/DDBJ databases">
        <authorList>
            <person name="Lanie J.A."/>
            <person name="Ng W.-L."/>
            <person name="Kazmierczak K.M."/>
            <person name="Andrzejewski T.M."/>
            <person name="Davidsen T.M."/>
            <person name="Wayne K.J."/>
            <person name="Tettelin H."/>
            <person name="Glass J.I."/>
            <person name="Rusch D."/>
            <person name="Podicherti R."/>
            <person name="Tsui H.-C.T."/>
            <person name="Winkler M.E."/>
        </authorList>
    </citation>
    <scope>NUCLEOTIDE SEQUENCE</scope>
</reference>
<proteinExistence type="predicted"/>
<protein>
    <submittedName>
        <fullName evidence="1">Uncharacterized protein</fullName>
    </submittedName>
</protein>
<dbReference type="EMBL" id="UINC01140737">
    <property type="protein sequence ID" value="SVD28059.1"/>
    <property type="molecule type" value="Genomic_DNA"/>
</dbReference>
<organism evidence="1">
    <name type="scientific">marine metagenome</name>
    <dbReference type="NCBI Taxonomy" id="408172"/>
    <lineage>
        <taxon>unclassified sequences</taxon>
        <taxon>metagenomes</taxon>
        <taxon>ecological metagenomes</taxon>
    </lineage>
</organism>
<dbReference type="AlphaFoldDB" id="A0A382U173"/>
<gene>
    <name evidence="1" type="ORF">METZ01_LOCUS380913</name>
</gene>
<evidence type="ECO:0000313" key="1">
    <source>
        <dbReference type="EMBL" id="SVD28059.1"/>
    </source>
</evidence>
<sequence>MSGSFQEIEFHPSGTLNNMNLATPIDPNTGQSGNAFNLINTSSSPLVITGFSQGPASINTSDTSVIMEVYTTTGDYRFSPVWTLVGSNIVNLTTSAATGYTPVSLISIPVGDTVGIWIGRTTGILGYTTGSGIPGISPRAQNTDLTITEGHGGTYPNGVQFSPRNWNGIVHYGNPNSIQDTIYFIKQTGDSTEFYRSDDGGNTLINFTNGWPNPGTGDEQKRTEIAVSPAAPNKIVALATGSANGGSGLYGIYISYDKGE</sequence>
<feature type="non-terminal residue" evidence="1">
    <location>
        <position position="260"/>
    </location>
</feature>
<accession>A0A382U173</accession>